<keyword evidence="1" id="KW-0479">Metal-binding</keyword>
<keyword evidence="9" id="KW-1185">Reference proteome</keyword>
<feature type="region of interest" description="Disordered" evidence="6">
    <location>
        <begin position="159"/>
        <end position="236"/>
    </location>
</feature>
<gene>
    <name evidence="8" type="ORF">BASA50_003726</name>
</gene>
<reference evidence="8 9" key="1">
    <citation type="submission" date="2021-02" db="EMBL/GenBank/DDBJ databases">
        <title>Variation within the Batrachochytrium salamandrivorans European outbreak.</title>
        <authorList>
            <person name="Kelly M."/>
            <person name="Pasmans F."/>
            <person name="Shea T.P."/>
            <person name="Munoz J.F."/>
            <person name="Carranza S."/>
            <person name="Cuomo C.A."/>
            <person name="Martel A."/>
        </authorList>
    </citation>
    <scope>NUCLEOTIDE SEQUENCE [LARGE SCALE GENOMIC DNA]</scope>
    <source>
        <strain evidence="8 9">AMFP18/2</strain>
    </source>
</reference>
<proteinExistence type="predicted"/>
<dbReference type="PANTHER" id="PTHR13555">
    <property type="entry name" value="C2H2 ZINC FINGER CGI-62-RELATED"/>
    <property type="match status" value="1"/>
</dbReference>
<dbReference type="PROSITE" id="PS52027">
    <property type="entry name" value="ZF_C2HC_C3H"/>
    <property type="match status" value="1"/>
</dbReference>
<name>A0ABQ8FIP7_9FUNG</name>
<sequence length="262" mass="28067">MNLVVEAKTNGRNPYTVVCYICGRDFGSKSISIHEPKCLENFQKTQGSLPKSQRRPIPIRPNVSSLPLLPSKEGDPCHHIGSTGQKVSAENNLGASLGHDTRNTSGSAGEQQSSLDRYNEAAYATYSEQSRTQCPNCPHKFAPGRLEVHLRSCKPGGLFSTKASKQDNQKKMAAGSQNQTQLSPQSSQPTSTALKKKPTDAMCNVESKAPKGQKSLKPAKASVVSQSTAPPTTHNGKSFCTQCGGELNSGDRFCASCGAKRK</sequence>
<evidence type="ECO:0000256" key="2">
    <source>
        <dbReference type="ARBA" id="ARBA00022737"/>
    </source>
</evidence>
<evidence type="ECO:0000256" key="3">
    <source>
        <dbReference type="ARBA" id="ARBA00022771"/>
    </source>
</evidence>
<feature type="domain" description="C2HC/C3H-type" evidence="7">
    <location>
        <begin position="15"/>
        <end position="44"/>
    </location>
</feature>
<feature type="compositionally biased region" description="Polar residues" evidence="6">
    <location>
        <begin position="82"/>
        <end position="94"/>
    </location>
</feature>
<dbReference type="PANTHER" id="PTHR13555:SF68">
    <property type="entry name" value="ZINC FINGER PROTEIN 474"/>
    <property type="match status" value="1"/>
</dbReference>
<protein>
    <recommendedName>
        <fullName evidence="7">C2HC/C3H-type domain-containing protein</fullName>
    </recommendedName>
</protein>
<dbReference type="EMBL" id="JAFCIX010000102">
    <property type="protein sequence ID" value="KAH6598691.1"/>
    <property type="molecule type" value="Genomic_DNA"/>
</dbReference>
<comment type="caution">
    <text evidence="8">The sequence shown here is derived from an EMBL/GenBank/DDBJ whole genome shotgun (WGS) entry which is preliminary data.</text>
</comment>
<dbReference type="InterPro" id="IPR049899">
    <property type="entry name" value="Znf_C2HC_C3H"/>
</dbReference>
<evidence type="ECO:0000256" key="1">
    <source>
        <dbReference type="ARBA" id="ARBA00022723"/>
    </source>
</evidence>
<organism evidence="8 9">
    <name type="scientific">Batrachochytrium salamandrivorans</name>
    <dbReference type="NCBI Taxonomy" id="1357716"/>
    <lineage>
        <taxon>Eukaryota</taxon>
        <taxon>Fungi</taxon>
        <taxon>Fungi incertae sedis</taxon>
        <taxon>Chytridiomycota</taxon>
        <taxon>Chytridiomycota incertae sedis</taxon>
        <taxon>Chytridiomycetes</taxon>
        <taxon>Rhizophydiales</taxon>
        <taxon>Rhizophydiales incertae sedis</taxon>
        <taxon>Batrachochytrium</taxon>
    </lineage>
</organism>
<feature type="compositionally biased region" description="Polar residues" evidence="6">
    <location>
        <begin position="223"/>
        <end position="236"/>
    </location>
</feature>
<dbReference type="Gene3D" id="3.30.160.60">
    <property type="entry name" value="Classic Zinc Finger"/>
    <property type="match status" value="2"/>
</dbReference>
<keyword evidence="3 5" id="KW-0863">Zinc-finger</keyword>
<keyword evidence="4" id="KW-0862">Zinc</keyword>
<feature type="compositionally biased region" description="Polar residues" evidence="6">
    <location>
        <begin position="103"/>
        <end position="115"/>
    </location>
</feature>
<dbReference type="Proteomes" id="UP001648503">
    <property type="component" value="Unassembled WGS sequence"/>
</dbReference>
<feature type="compositionally biased region" description="Low complexity" evidence="6">
    <location>
        <begin position="176"/>
        <end position="192"/>
    </location>
</feature>
<evidence type="ECO:0000259" key="7">
    <source>
        <dbReference type="PROSITE" id="PS52027"/>
    </source>
</evidence>
<evidence type="ECO:0000313" key="8">
    <source>
        <dbReference type="EMBL" id="KAH6598691.1"/>
    </source>
</evidence>
<keyword evidence="2" id="KW-0677">Repeat</keyword>
<evidence type="ECO:0000256" key="6">
    <source>
        <dbReference type="SAM" id="MobiDB-lite"/>
    </source>
</evidence>
<evidence type="ECO:0000256" key="4">
    <source>
        <dbReference type="ARBA" id="ARBA00022833"/>
    </source>
</evidence>
<feature type="region of interest" description="Disordered" evidence="6">
    <location>
        <begin position="45"/>
        <end position="115"/>
    </location>
</feature>
<evidence type="ECO:0000256" key="5">
    <source>
        <dbReference type="PROSITE-ProRule" id="PRU01371"/>
    </source>
</evidence>
<dbReference type="Pfam" id="PF13913">
    <property type="entry name" value="zf-C2HC_2"/>
    <property type="match status" value="2"/>
</dbReference>
<accession>A0ABQ8FIP7</accession>
<evidence type="ECO:0000313" key="9">
    <source>
        <dbReference type="Proteomes" id="UP001648503"/>
    </source>
</evidence>
<dbReference type="InterPro" id="IPR026319">
    <property type="entry name" value="ZC2HC1A/B-like"/>
</dbReference>